<sequence length="194" mass="21790">MLSWRRCVGKAMSASLLWLGAGQVLAHPHIWIDSYYQVNLTTPAIQTVDAYWKFDVFSSLDMLMEFDKNADGQLLGAEKATAAKAMTNLAQYQYFLRLQVDGREIQLADVQVVDVGVVDQAMTVRLGIVLPETVDLQQSTFRMGFGDRENYFALVTPDEGLIKLTGMMAETCTPAEQEADEFYMEGWVDLHCDT</sequence>
<dbReference type="AlphaFoldDB" id="A0A4R6X1N2"/>
<keyword evidence="3" id="KW-1185">Reference proteome</keyword>
<feature type="chain" id="PRO_5020913850" evidence="1">
    <location>
        <begin position="27"/>
        <end position="194"/>
    </location>
</feature>
<dbReference type="RefSeq" id="WP_133564700.1">
    <property type="nucleotide sequence ID" value="NZ_SNZA01000006.1"/>
</dbReference>
<protein>
    <submittedName>
        <fullName evidence="2">ABC-type uncharacterized transport system substrate-binding protein</fullName>
    </submittedName>
</protein>
<feature type="signal peptide" evidence="1">
    <location>
        <begin position="1"/>
        <end position="26"/>
    </location>
</feature>
<proteinExistence type="predicted"/>
<dbReference type="InterPro" id="IPR010412">
    <property type="entry name" value="DUF1007"/>
</dbReference>
<dbReference type="Proteomes" id="UP000295729">
    <property type="component" value="Unassembled WGS sequence"/>
</dbReference>
<organism evidence="2 3">
    <name type="scientific">Marinomonas communis</name>
    <dbReference type="NCBI Taxonomy" id="28254"/>
    <lineage>
        <taxon>Bacteria</taxon>
        <taxon>Pseudomonadati</taxon>
        <taxon>Pseudomonadota</taxon>
        <taxon>Gammaproteobacteria</taxon>
        <taxon>Oceanospirillales</taxon>
        <taxon>Oceanospirillaceae</taxon>
        <taxon>Marinomonas</taxon>
    </lineage>
</organism>
<evidence type="ECO:0000313" key="2">
    <source>
        <dbReference type="EMBL" id="TDR06318.1"/>
    </source>
</evidence>
<dbReference type="OrthoDB" id="5781652at2"/>
<accession>A0A4R6X1N2</accession>
<gene>
    <name evidence="2" type="ORF">C8D85_3248</name>
</gene>
<keyword evidence="1" id="KW-0732">Signal</keyword>
<dbReference type="EMBL" id="SNZA01000006">
    <property type="protein sequence ID" value="TDR06318.1"/>
    <property type="molecule type" value="Genomic_DNA"/>
</dbReference>
<evidence type="ECO:0000256" key="1">
    <source>
        <dbReference type="SAM" id="SignalP"/>
    </source>
</evidence>
<reference evidence="2 3" key="1">
    <citation type="submission" date="2019-03" db="EMBL/GenBank/DDBJ databases">
        <title>Genomic Encyclopedia of Type Strains, Phase IV (KMG-IV): sequencing the most valuable type-strain genomes for metagenomic binning, comparative biology and taxonomic classification.</title>
        <authorList>
            <person name="Goeker M."/>
        </authorList>
    </citation>
    <scope>NUCLEOTIDE SEQUENCE [LARGE SCALE GENOMIC DNA]</scope>
    <source>
        <strain evidence="2 3">DSM 5604</strain>
    </source>
</reference>
<comment type="caution">
    <text evidence="2">The sequence shown here is derived from an EMBL/GenBank/DDBJ whole genome shotgun (WGS) entry which is preliminary data.</text>
</comment>
<name>A0A4R6X1N2_9GAMM</name>
<evidence type="ECO:0000313" key="3">
    <source>
        <dbReference type="Proteomes" id="UP000295729"/>
    </source>
</evidence>
<dbReference type="Pfam" id="PF06226">
    <property type="entry name" value="DUF1007"/>
    <property type="match status" value="1"/>
</dbReference>